<dbReference type="Gene3D" id="3.40.50.150">
    <property type="entry name" value="Vaccinia Virus protein VP39"/>
    <property type="match status" value="1"/>
</dbReference>
<evidence type="ECO:0000313" key="3">
    <source>
        <dbReference type="Proteomes" id="UP000031561"/>
    </source>
</evidence>
<dbReference type="PANTHER" id="PTHR43591:SF110">
    <property type="entry name" value="RHODANESE DOMAIN-CONTAINING PROTEIN"/>
    <property type="match status" value="1"/>
</dbReference>
<dbReference type="RefSeq" id="WP_166277344.1">
    <property type="nucleotide sequence ID" value="NZ_JTHE03000106.1"/>
</dbReference>
<proteinExistence type="predicted"/>
<dbReference type="PANTHER" id="PTHR43591">
    <property type="entry name" value="METHYLTRANSFERASE"/>
    <property type="match status" value="1"/>
</dbReference>
<dbReference type="Pfam" id="PF13649">
    <property type="entry name" value="Methyltransf_25"/>
    <property type="match status" value="1"/>
</dbReference>
<keyword evidence="2" id="KW-0808">Transferase</keyword>
<gene>
    <name evidence="2" type="ORF">QQ91_0018835</name>
</gene>
<dbReference type="GO" id="GO:0032259">
    <property type="term" value="P:methylation"/>
    <property type="evidence" value="ECO:0007669"/>
    <property type="project" value="UniProtKB-KW"/>
</dbReference>
<keyword evidence="2" id="KW-0489">Methyltransferase</keyword>
<protein>
    <submittedName>
        <fullName evidence="2">Methyltransferase domain-containing protein</fullName>
    </submittedName>
</protein>
<name>A0ABD4T983_9CYAN</name>
<reference evidence="2 3" key="1">
    <citation type="journal article" date="2015" name="Genome Announc.">
        <title>Draft Genome Sequence of Filamentous Marine Cyanobacterium Lyngbya confervoides Strain BDU141951.</title>
        <authorList>
            <person name="Chandrababunaidu M.M."/>
            <person name="Sen D."/>
            <person name="Tripathy S."/>
        </authorList>
    </citation>
    <scope>NUCLEOTIDE SEQUENCE [LARGE SCALE GENOMIC DNA]</scope>
    <source>
        <strain evidence="2 3">BDU141951</strain>
    </source>
</reference>
<dbReference type="Proteomes" id="UP000031561">
    <property type="component" value="Unassembled WGS sequence"/>
</dbReference>
<dbReference type="SUPFAM" id="SSF53335">
    <property type="entry name" value="S-adenosyl-L-methionine-dependent methyltransferases"/>
    <property type="match status" value="1"/>
</dbReference>
<dbReference type="CDD" id="cd02440">
    <property type="entry name" value="AdoMet_MTases"/>
    <property type="match status" value="1"/>
</dbReference>
<dbReference type="InterPro" id="IPR029063">
    <property type="entry name" value="SAM-dependent_MTases_sf"/>
</dbReference>
<evidence type="ECO:0000259" key="1">
    <source>
        <dbReference type="Pfam" id="PF13649"/>
    </source>
</evidence>
<dbReference type="InterPro" id="IPR041698">
    <property type="entry name" value="Methyltransf_25"/>
</dbReference>
<organism evidence="2 3">
    <name type="scientific">Lyngbya confervoides BDU141951</name>
    <dbReference type="NCBI Taxonomy" id="1574623"/>
    <lineage>
        <taxon>Bacteria</taxon>
        <taxon>Bacillati</taxon>
        <taxon>Cyanobacteriota</taxon>
        <taxon>Cyanophyceae</taxon>
        <taxon>Oscillatoriophycideae</taxon>
        <taxon>Oscillatoriales</taxon>
        <taxon>Microcoleaceae</taxon>
        <taxon>Lyngbya</taxon>
    </lineage>
</organism>
<evidence type="ECO:0000313" key="2">
    <source>
        <dbReference type="EMBL" id="MCM1984882.1"/>
    </source>
</evidence>
<keyword evidence="3" id="KW-1185">Reference proteome</keyword>
<dbReference type="AlphaFoldDB" id="A0ABD4T983"/>
<dbReference type="GO" id="GO:0008168">
    <property type="term" value="F:methyltransferase activity"/>
    <property type="evidence" value="ECO:0007669"/>
    <property type="project" value="UniProtKB-KW"/>
</dbReference>
<sequence length="362" mass="41641">MTLVSNALQQFPLLEAWVNQSYRGLQWSKGYFSLLHRTVAGRIEELLYPSFPTEPLHPDLLRQLQQRVEDLLDQDWQDAKAGVYPVDLLFEEAWDEFFQSYPRLWADLPRAWQRAHGQRGQDFDPEIDLTDYPPYYLQNFHYQTNGYLSDESAQLYDHQVELLFGGKADAMRRRILSPLKQGLQQAFPDLSPRQVRILDVGCGTGQTLKQLRACFPEAQLHGVDLSMAYLRKANQRLSHQSQTLPQLIAANAEQMPFAPSTFQGLSVVFVFHELPGPARQAVLAECHRVLQPGGTLVICDSIQEQDSPDFLPMMLNFATRFHEPYYRHYVQDDLTARITQAGFTVIETSVHFLSKFIVAQRL</sequence>
<feature type="domain" description="Methyltransferase" evidence="1">
    <location>
        <begin position="197"/>
        <end position="294"/>
    </location>
</feature>
<accession>A0ABD4T983</accession>
<dbReference type="EMBL" id="JTHE03000106">
    <property type="protein sequence ID" value="MCM1984882.1"/>
    <property type="molecule type" value="Genomic_DNA"/>
</dbReference>
<comment type="caution">
    <text evidence="2">The sequence shown here is derived from an EMBL/GenBank/DDBJ whole genome shotgun (WGS) entry which is preliminary data.</text>
</comment>